<evidence type="ECO:0000256" key="1">
    <source>
        <dbReference type="SAM" id="Coils"/>
    </source>
</evidence>
<name>A0A485K7E7_9STRA</name>
<evidence type="ECO:0000313" key="2">
    <source>
        <dbReference type="EMBL" id="KAF0719471.1"/>
    </source>
</evidence>
<feature type="coiled-coil region" evidence="1">
    <location>
        <begin position="209"/>
        <end position="277"/>
    </location>
</feature>
<protein>
    <submittedName>
        <fullName evidence="3">Aste57867_1007 protein</fullName>
    </submittedName>
</protein>
<proteinExistence type="predicted"/>
<keyword evidence="4" id="KW-1185">Reference proteome</keyword>
<dbReference type="Proteomes" id="UP000332933">
    <property type="component" value="Unassembled WGS sequence"/>
</dbReference>
<dbReference type="EMBL" id="VJMH01000068">
    <property type="protein sequence ID" value="KAF0719471.1"/>
    <property type="molecule type" value="Genomic_DNA"/>
</dbReference>
<reference evidence="2" key="2">
    <citation type="submission" date="2019-06" db="EMBL/GenBank/DDBJ databases">
        <title>Genomics analysis of Aphanomyces spp. identifies a new class of oomycete effector associated with host adaptation.</title>
        <authorList>
            <person name="Gaulin E."/>
        </authorList>
    </citation>
    <scope>NUCLEOTIDE SEQUENCE</scope>
    <source>
        <strain evidence="2">CBS 578.67</strain>
    </source>
</reference>
<feature type="coiled-coil region" evidence="1">
    <location>
        <begin position="69"/>
        <end position="136"/>
    </location>
</feature>
<organism evidence="3 4">
    <name type="scientific">Aphanomyces stellatus</name>
    <dbReference type="NCBI Taxonomy" id="120398"/>
    <lineage>
        <taxon>Eukaryota</taxon>
        <taxon>Sar</taxon>
        <taxon>Stramenopiles</taxon>
        <taxon>Oomycota</taxon>
        <taxon>Saprolegniomycetes</taxon>
        <taxon>Saprolegniales</taxon>
        <taxon>Verrucalvaceae</taxon>
        <taxon>Aphanomyces</taxon>
    </lineage>
</organism>
<sequence length="348" mass="39928">MEHLDNCVVQMRACANKLRSSKIALSSAYLEMKGRELPPILTKSRLVFEMEEKEEDVMEKNRRRFDACIKQAEDMTEKLLAEKKQLEKEIRRQSQQFRQVLEERDADVQIEYAKMLNELNDHLTDAKQQLDSAIQIRDSKTDLVKNLPSPSLATEADLHDYHTLQQQVAMKTNEVSALHEQFLALEEELTRPIKRKADALDESQSAANYERELAECKELQGEIELLNETEQNFKDQANQRRLLEIQQEENAKLLDEIEAVEQEKTNVENTLEQLSIRLQSQFRVLAATSASGALMTRLYSLVTGTQDPIALGEFLQLCPNQAEGMEAIDLLVQVGVVELEGMQIRKIK</sequence>
<dbReference type="AlphaFoldDB" id="A0A485K7E7"/>
<evidence type="ECO:0000313" key="4">
    <source>
        <dbReference type="Proteomes" id="UP000332933"/>
    </source>
</evidence>
<accession>A0A485K7E7</accession>
<gene>
    <name evidence="3" type="primary">Aste57867_1007</name>
    <name evidence="2" type="ORF">As57867_001006</name>
    <name evidence="3" type="ORF">ASTE57867_1007</name>
</gene>
<dbReference type="EMBL" id="CAADRA010000068">
    <property type="protein sequence ID" value="VFT78229.1"/>
    <property type="molecule type" value="Genomic_DNA"/>
</dbReference>
<evidence type="ECO:0000313" key="3">
    <source>
        <dbReference type="EMBL" id="VFT78229.1"/>
    </source>
</evidence>
<dbReference type="OrthoDB" id="68456at2759"/>
<reference evidence="3 4" key="1">
    <citation type="submission" date="2019-03" db="EMBL/GenBank/DDBJ databases">
        <authorList>
            <person name="Gaulin E."/>
            <person name="Dumas B."/>
        </authorList>
    </citation>
    <scope>NUCLEOTIDE SEQUENCE [LARGE SCALE GENOMIC DNA]</scope>
    <source>
        <strain evidence="3">CBS 568.67</strain>
    </source>
</reference>
<keyword evidence="1" id="KW-0175">Coiled coil</keyword>